<gene>
    <name evidence="1" type="ORF">C5O00_05775</name>
</gene>
<evidence type="ECO:0000313" key="2">
    <source>
        <dbReference type="Proteomes" id="UP000238442"/>
    </source>
</evidence>
<dbReference type="AlphaFoldDB" id="A0A2S0HVJ4"/>
<name>A0A2S0HVJ4_9FLAO</name>
<keyword evidence="2" id="KW-1185">Reference proteome</keyword>
<dbReference type="Proteomes" id="UP000238442">
    <property type="component" value="Chromosome"/>
</dbReference>
<reference evidence="1 2" key="1">
    <citation type="submission" date="2018-02" db="EMBL/GenBank/DDBJ databases">
        <title>Genomic analysis of the strain RR4-38 isolated from a seawater recirculating aquaculture system.</title>
        <authorList>
            <person name="Kim Y.-S."/>
            <person name="Jang Y.H."/>
            <person name="Kim K.-H."/>
        </authorList>
    </citation>
    <scope>NUCLEOTIDE SEQUENCE [LARGE SCALE GENOMIC DNA]</scope>
    <source>
        <strain evidence="1 2">RR4-38</strain>
    </source>
</reference>
<evidence type="ECO:0000313" key="1">
    <source>
        <dbReference type="EMBL" id="AVI50707.1"/>
    </source>
</evidence>
<sequence length="138" mass="15939">MRSLILLFILFTTVTGQSQEEQVEVPQIAIRIPLGETIEIDETLITFERVVEDSRCPRKVQCVWAGRARVEVVVEQEDEEAVSIEVILGQVKQNEVANRTIVEKDDYIIDVINLTPYPEQPGMIENYWLLIRKIKNDQ</sequence>
<dbReference type="OrthoDB" id="163809at2"/>
<organism evidence="1 2">
    <name type="scientific">Pukyongia salina</name>
    <dbReference type="NCBI Taxonomy" id="2094025"/>
    <lineage>
        <taxon>Bacteria</taxon>
        <taxon>Pseudomonadati</taxon>
        <taxon>Bacteroidota</taxon>
        <taxon>Flavobacteriia</taxon>
        <taxon>Flavobacteriales</taxon>
        <taxon>Flavobacteriaceae</taxon>
        <taxon>Pukyongia</taxon>
    </lineage>
</organism>
<dbReference type="EMBL" id="CP027062">
    <property type="protein sequence ID" value="AVI50707.1"/>
    <property type="molecule type" value="Genomic_DNA"/>
</dbReference>
<dbReference type="KEGG" id="aue:C5O00_05775"/>
<dbReference type="RefSeq" id="WP_105215748.1">
    <property type="nucleotide sequence ID" value="NZ_CP027062.1"/>
</dbReference>
<proteinExistence type="predicted"/>
<protein>
    <submittedName>
        <fullName evidence="1">Uncharacterized protein</fullName>
    </submittedName>
</protein>
<accession>A0A2S0HVJ4</accession>